<dbReference type="Gene3D" id="1.20.1740.10">
    <property type="entry name" value="Amino acid/polyamine transporter I"/>
    <property type="match status" value="1"/>
</dbReference>
<dbReference type="PANTHER" id="PTHR30330:SF3">
    <property type="entry name" value="TRANSCRIPTIONAL REGULATOR, LRP FAMILY"/>
    <property type="match status" value="1"/>
</dbReference>
<evidence type="ECO:0008006" key="11">
    <source>
        <dbReference type="Google" id="ProtNLM"/>
    </source>
</evidence>
<evidence type="ECO:0000256" key="8">
    <source>
        <dbReference type="RuleBase" id="RU363064"/>
    </source>
</evidence>
<dbReference type="InterPro" id="IPR001463">
    <property type="entry name" value="Na/Ala_symport"/>
</dbReference>
<evidence type="ECO:0000256" key="3">
    <source>
        <dbReference type="ARBA" id="ARBA00022448"/>
    </source>
</evidence>
<dbReference type="OrthoDB" id="9804874at2"/>
<accession>G5IBZ0</accession>
<feature type="transmembrane region" description="Helical" evidence="8">
    <location>
        <begin position="20"/>
        <end position="38"/>
    </location>
</feature>
<evidence type="ECO:0000256" key="1">
    <source>
        <dbReference type="ARBA" id="ARBA00004651"/>
    </source>
</evidence>
<keyword evidence="5 8" id="KW-0812">Transmembrane</keyword>
<proteinExistence type="inferred from homology"/>
<keyword evidence="8" id="KW-0769">Symport</keyword>
<dbReference type="Pfam" id="PF01235">
    <property type="entry name" value="Na_Ala_symp"/>
    <property type="match status" value="1"/>
</dbReference>
<feature type="transmembrane region" description="Helical" evidence="8">
    <location>
        <begin position="218"/>
        <end position="238"/>
    </location>
</feature>
<evidence type="ECO:0000313" key="10">
    <source>
        <dbReference type="Proteomes" id="UP000005384"/>
    </source>
</evidence>
<dbReference type="GO" id="GO:0005886">
    <property type="term" value="C:plasma membrane"/>
    <property type="evidence" value="ECO:0007669"/>
    <property type="project" value="UniProtKB-SubCell"/>
</dbReference>
<evidence type="ECO:0000256" key="4">
    <source>
        <dbReference type="ARBA" id="ARBA00022475"/>
    </source>
</evidence>
<keyword evidence="7 8" id="KW-0472">Membrane</keyword>
<keyword evidence="4 8" id="KW-1003">Cell membrane</keyword>
<keyword evidence="6 8" id="KW-1133">Transmembrane helix</keyword>
<dbReference type="Proteomes" id="UP000005384">
    <property type="component" value="Unassembled WGS sequence"/>
</dbReference>
<feature type="transmembrane region" description="Helical" evidence="8">
    <location>
        <begin position="364"/>
        <end position="384"/>
    </location>
</feature>
<protein>
    <recommendedName>
        <fullName evidence="11">Amino acid carrier protein</fullName>
    </recommendedName>
</protein>
<dbReference type="PATRIC" id="fig|742737.3.peg.973"/>
<gene>
    <name evidence="9" type="ORF">HMPREF9473_00973</name>
</gene>
<organism evidence="9 10">
    <name type="scientific">Hungatella hathewayi WAL-18680</name>
    <dbReference type="NCBI Taxonomy" id="742737"/>
    <lineage>
        <taxon>Bacteria</taxon>
        <taxon>Bacillati</taxon>
        <taxon>Bacillota</taxon>
        <taxon>Clostridia</taxon>
        <taxon>Lachnospirales</taxon>
        <taxon>Lachnospiraceae</taxon>
        <taxon>Hungatella</taxon>
    </lineage>
</organism>
<dbReference type="HOGENOM" id="CLU_024867_1_2_9"/>
<name>G5IBZ0_9FIRM</name>
<evidence type="ECO:0000256" key="6">
    <source>
        <dbReference type="ARBA" id="ARBA00022989"/>
    </source>
</evidence>
<evidence type="ECO:0000256" key="2">
    <source>
        <dbReference type="ARBA" id="ARBA00009261"/>
    </source>
</evidence>
<evidence type="ECO:0000256" key="7">
    <source>
        <dbReference type="ARBA" id="ARBA00023136"/>
    </source>
</evidence>
<dbReference type="PRINTS" id="PR00175">
    <property type="entry name" value="NAALASMPORT"/>
</dbReference>
<feature type="transmembrane region" description="Helical" evidence="8">
    <location>
        <begin position="306"/>
        <end position="328"/>
    </location>
</feature>
<evidence type="ECO:0000256" key="5">
    <source>
        <dbReference type="ARBA" id="ARBA00022692"/>
    </source>
</evidence>
<dbReference type="EMBL" id="ADLN01000009">
    <property type="protein sequence ID" value="EHI60908.1"/>
    <property type="molecule type" value="Genomic_DNA"/>
</dbReference>
<reference evidence="9 10" key="1">
    <citation type="submission" date="2011-08" db="EMBL/GenBank/DDBJ databases">
        <title>The Genome Sequence of Clostridium hathewayi WAL-18680.</title>
        <authorList>
            <consortium name="The Broad Institute Genome Sequencing Platform"/>
            <person name="Earl A."/>
            <person name="Ward D."/>
            <person name="Feldgarden M."/>
            <person name="Gevers D."/>
            <person name="Finegold S.M."/>
            <person name="Summanen P.H."/>
            <person name="Molitoris D.R."/>
            <person name="Song M."/>
            <person name="Daigneault M."/>
            <person name="Allen-Vercoe E."/>
            <person name="Young S.K."/>
            <person name="Zeng Q."/>
            <person name="Gargeya S."/>
            <person name="Fitzgerald M."/>
            <person name="Haas B."/>
            <person name="Abouelleil A."/>
            <person name="Alvarado L."/>
            <person name="Arachchi H.M."/>
            <person name="Berlin A."/>
            <person name="Brown A."/>
            <person name="Chapman S.B."/>
            <person name="Chen Z."/>
            <person name="Dunbar C."/>
            <person name="Freedman E."/>
            <person name="Gearin G."/>
            <person name="Gellesch M."/>
            <person name="Goldberg J."/>
            <person name="Griggs A."/>
            <person name="Gujja S."/>
            <person name="Heiman D."/>
            <person name="Howarth C."/>
            <person name="Larson L."/>
            <person name="Lui A."/>
            <person name="MacDonald P.J.P."/>
            <person name="Montmayeur A."/>
            <person name="Murphy C."/>
            <person name="Neiman D."/>
            <person name="Pearson M."/>
            <person name="Priest M."/>
            <person name="Roberts A."/>
            <person name="Saif S."/>
            <person name="Shea T."/>
            <person name="Shenoy N."/>
            <person name="Sisk P."/>
            <person name="Stolte C."/>
            <person name="Sykes S."/>
            <person name="Wortman J."/>
            <person name="Nusbaum C."/>
            <person name="Birren B."/>
        </authorList>
    </citation>
    <scope>NUCLEOTIDE SEQUENCE [LARGE SCALE GENOMIC DNA]</scope>
    <source>
        <strain evidence="9 10">WAL-18680</strain>
    </source>
</reference>
<feature type="transmembrane region" description="Helical" evidence="8">
    <location>
        <begin position="391"/>
        <end position="413"/>
    </location>
</feature>
<comment type="caution">
    <text evidence="9">The sequence shown here is derived from an EMBL/GenBank/DDBJ whole genome shotgun (WGS) entry which is preliminary data.</text>
</comment>
<dbReference type="AlphaFoldDB" id="G5IBZ0"/>
<evidence type="ECO:0000313" key="9">
    <source>
        <dbReference type="EMBL" id="EHI60908.1"/>
    </source>
</evidence>
<feature type="transmembrane region" description="Helical" evidence="8">
    <location>
        <begin position="187"/>
        <end position="206"/>
    </location>
</feature>
<sequence>MKVVEGLFGGLADILWGNWMLYLLVGLGVFYTVVTKGIQIRSVPWMIREFGGRDKKKTKVPGQDGGQGTLSSVQALCTAIASCVGSGNIVGVATALIAGGPGALFWMWIAAFFGMATKYAEIVLGLLYREKTEEGMYQGGPMYYIAHGLHAPWLGVVAAMLLFLQNAGATLIQSNTISSVLSDIGHVPKPVTGIVLAITMSFIIRGGLKRLAHVAQRIVPVMAGLYIIGGTVVVLSSLDSFLPMLSSIVRGAFSLEAGMGAVAGVTMKEAMRFGVARGLYSNEAGEGSAAVIHSSANVDHPARQGFYGVVEVFVDTIVICSTTGFAILSSGIPMEGASAASLAAAAFGTVFPAFRYIVSVSLVLFAATSIMSQWYFGHVSLVYIKSKRGTIIYRVLFPVLILCGSLSTVGLVWSIQDCMLGLLIIPNVIALFVMSPEVSRATKEFFIKRRNDDE</sequence>
<comment type="similarity">
    <text evidence="2 8">Belongs to the alanine or glycine:cation symporter (AGCS) (TC 2.A.25) family.</text>
</comment>
<feature type="transmembrane region" description="Helical" evidence="8">
    <location>
        <begin position="419"/>
        <end position="439"/>
    </location>
</feature>
<dbReference type="GO" id="GO:0005283">
    <property type="term" value="F:amino acid:sodium symporter activity"/>
    <property type="evidence" value="ECO:0007669"/>
    <property type="project" value="InterPro"/>
</dbReference>
<feature type="transmembrane region" description="Helical" evidence="8">
    <location>
        <begin position="149"/>
        <end position="167"/>
    </location>
</feature>
<feature type="transmembrane region" description="Helical" evidence="8">
    <location>
        <begin position="340"/>
        <end position="358"/>
    </location>
</feature>
<feature type="transmembrane region" description="Helical" evidence="8">
    <location>
        <begin position="75"/>
        <end position="99"/>
    </location>
</feature>
<dbReference type="NCBIfam" id="TIGR00835">
    <property type="entry name" value="agcS"/>
    <property type="match status" value="1"/>
</dbReference>
<dbReference type="PROSITE" id="PS00873">
    <property type="entry name" value="NA_ALANINE_SYMP"/>
    <property type="match status" value="1"/>
</dbReference>
<dbReference type="PANTHER" id="PTHR30330">
    <property type="entry name" value="AGSS FAMILY TRANSPORTER, SODIUM-ALANINE"/>
    <property type="match status" value="1"/>
</dbReference>
<feature type="transmembrane region" description="Helical" evidence="8">
    <location>
        <begin position="105"/>
        <end position="128"/>
    </location>
</feature>
<keyword evidence="10" id="KW-1185">Reference proteome</keyword>
<comment type="subcellular location">
    <subcellularLocation>
        <location evidence="1 8">Cell membrane</location>
        <topology evidence="1 8">Multi-pass membrane protein</topology>
    </subcellularLocation>
</comment>
<dbReference type="RefSeq" id="WP_006778959.1">
    <property type="nucleotide sequence ID" value="NZ_CP040506.1"/>
</dbReference>
<keyword evidence="3 8" id="KW-0813">Transport</keyword>